<accession>A0A849AIY0</accession>
<proteinExistence type="predicted"/>
<name>A0A849AIY0_9MICO</name>
<keyword evidence="2" id="KW-1185">Reference proteome</keyword>
<evidence type="ECO:0000313" key="2">
    <source>
        <dbReference type="Proteomes" id="UP000557772"/>
    </source>
</evidence>
<dbReference type="RefSeq" id="WP_171155140.1">
    <property type="nucleotide sequence ID" value="NZ_JABENB010000001.1"/>
</dbReference>
<evidence type="ECO:0000313" key="1">
    <source>
        <dbReference type="EMBL" id="NNG39933.1"/>
    </source>
</evidence>
<dbReference type="AlphaFoldDB" id="A0A849AIY0"/>
<reference evidence="1 2" key="1">
    <citation type="submission" date="2020-05" db="EMBL/GenBank/DDBJ databases">
        <title>Flexivirga sp. ID2601S isolated from air conditioner.</title>
        <authorList>
            <person name="Kim D.H."/>
        </authorList>
    </citation>
    <scope>NUCLEOTIDE SEQUENCE [LARGE SCALE GENOMIC DNA]</scope>
    <source>
        <strain evidence="1 2">ID2601S</strain>
    </source>
</reference>
<dbReference type="EMBL" id="JABENB010000001">
    <property type="protein sequence ID" value="NNG39933.1"/>
    <property type="molecule type" value="Genomic_DNA"/>
</dbReference>
<organism evidence="1 2">
    <name type="scientific">Flexivirga aerilata</name>
    <dbReference type="NCBI Taxonomy" id="1656889"/>
    <lineage>
        <taxon>Bacteria</taxon>
        <taxon>Bacillati</taxon>
        <taxon>Actinomycetota</taxon>
        <taxon>Actinomycetes</taxon>
        <taxon>Micrococcales</taxon>
        <taxon>Dermacoccaceae</taxon>
        <taxon>Flexivirga</taxon>
    </lineage>
</organism>
<comment type="caution">
    <text evidence="1">The sequence shown here is derived from an EMBL/GenBank/DDBJ whole genome shotgun (WGS) entry which is preliminary data.</text>
</comment>
<dbReference type="Proteomes" id="UP000557772">
    <property type="component" value="Unassembled WGS sequence"/>
</dbReference>
<sequence>MAGELDPATIAGTLLRHLTGAEPRSDLVDILGGWDAVEVLAPTLVNEPLLRPTLRLLARGIAKAHAGETNAGNDAGAIVAALRPAAAALADAITATTDPGLFEDTLGSICSDADLADVVGGQVAAACVALASPPRSGTTTPTEAEVLRHAVALESATRLALLGHGTRHEILATLAKVNEPQPLRYARAVARTVEVAYDHWDAAGGIDDVADVLDVLTGVTSATRAAPASKEEARVLAAADEQLRREIAGDAAWAKAHTDVARAVRTESGTELVARLDDALASLTFVIAQGDRPDAVLLQSALELLRNLLSSLSTDTGPQDAEAWAITLHSVSDVAARARELLVDTHGLSHWSGDRKVAVLQAWDRFAADLGYLREHLGRDSIYDAATVIDDIFTIYTTSNAFDVIAPGRGVDNVVRIIRPAISKGFAARSGLLRNLVDHTESMRRRVAALDARIELGDFGPEDDADATDRLAQELADLSDRLATADTVLTAAKTSAEAAVAEPPGKPPEQERHVPPLLAEMVGLDANTSLDALDQAKLDQLAAALADRRASTLLEPDLVVTAVRREMLEKLAASADFTGDVADAVTLVLDQLIRFVATRQGAQPSWCEYLFKPDADEADLHKDLYDWLMRGELSSATNVEVQQVGGGRVDLMVTFPGFHLYIELKETATQTPVEGKVDYIKQAVTYGAADVRIGFLVVLRSKAPKATSPHPNLRDLVTHAAFEVTLDAAESHIVMLEVPGDRTAPSQMKK</sequence>
<gene>
    <name evidence="1" type="ORF">HJ588_11715</name>
</gene>
<protein>
    <submittedName>
        <fullName evidence="1">Uncharacterized protein</fullName>
    </submittedName>
</protein>